<protein>
    <submittedName>
        <fullName evidence="1">Uu.00g026180.m01.CDS01</fullName>
    </submittedName>
</protein>
<evidence type="ECO:0000313" key="1">
    <source>
        <dbReference type="EMBL" id="CAJ2499765.1"/>
    </source>
</evidence>
<keyword evidence="2" id="KW-1185">Reference proteome</keyword>
<proteinExistence type="predicted"/>
<gene>
    <name evidence="1" type="ORF">KHLLAP_LOCUS233</name>
</gene>
<sequence>MNRLCHSSYGSLEVVLSITGWKKKPERQLLHFCSVHSGGSMVQDFIKRFLYQDHGDYEVLALEDGGLIKHYTKDNTIPIGSGKYAWKLAAVVNDHPDKHYGGVVACDAAPLVQSRRPPGSQSAASTLETAILRTNGDVLHYRCPVHESDRANEPRRWELADRITKGATGPACMYSDSEGVLKALVPLDDGIGEFYFFHSAWDRCGQIPRAYGPACVYRPRIPDHDFVYAIARRADQLSVSKEANDSLDKLPWTAGTEVLQEALARLPKSPYHKAHQGNPTSMVSLEPGVLGHSPDVEAVAIQPCGSGWCCIGLV</sequence>
<evidence type="ECO:0000313" key="2">
    <source>
        <dbReference type="Proteomes" id="UP001295740"/>
    </source>
</evidence>
<reference evidence="1" key="1">
    <citation type="submission" date="2023-10" db="EMBL/GenBank/DDBJ databases">
        <authorList>
            <person name="Hackl T."/>
        </authorList>
    </citation>
    <scope>NUCLEOTIDE SEQUENCE</scope>
</reference>
<name>A0AAI8V8H4_9PEZI</name>
<dbReference type="EMBL" id="CAUWAG010000003">
    <property type="protein sequence ID" value="CAJ2499765.1"/>
    <property type="molecule type" value="Genomic_DNA"/>
</dbReference>
<dbReference type="AlphaFoldDB" id="A0AAI8V8H4"/>
<accession>A0AAI8V8H4</accession>
<organism evidence="1 2">
    <name type="scientific">Anthostomella pinea</name>
    <dbReference type="NCBI Taxonomy" id="933095"/>
    <lineage>
        <taxon>Eukaryota</taxon>
        <taxon>Fungi</taxon>
        <taxon>Dikarya</taxon>
        <taxon>Ascomycota</taxon>
        <taxon>Pezizomycotina</taxon>
        <taxon>Sordariomycetes</taxon>
        <taxon>Xylariomycetidae</taxon>
        <taxon>Xylariales</taxon>
        <taxon>Xylariaceae</taxon>
        <taxon>Anthostomella</taxon>
    </lineage>
</organism>
<comment type="caution">
    <text evidence="1">The sequence shown here is derived from an EMBL/GenBank/DDBJ whole genome shotgun (WGS) entry which is preliminary data.</text>
</comment>
<dbReference type="Proteomes" id="UP001295740">
    <property type="component" value="Unassembled WGS sequence"/>
</dbReference>